<feature type="domain" description="DUF4143" evidence="2">
    <location>
        <begin position="175"/>
        <end position="333"/>
    </location>
</feature>
<evidence type="ECO:0000259" key="1">
    <source>
        <dbReference type="Pfam" id="PF13173"/>
    </source>
</evidence>
<dbReference type="Pfam" id="PF13173">
    <property type="entry name" value="AAA_14"/>
    <property type="match status" value="1"/>
</dbReference>
<dbReference type="SUPFAM" id="SSF52980">
    <property type="entry name" value="Restriction endonuclease-like"/>
    <property type="match status" value="1"/>
</dbReference>
<feature type="domain" description="AAA" evidence="1">
    <location>
        <begin position="19"/>
        <end position="133"/>
    </location>
</feature>
<proteinExistence type="predicted"/>
<dbReference type="Proteomes" id="UP000179243">
    <property type="component" value="Unassembled WGS sequence"/>
</dbReference>
<evidence type="ECO:0000313" key="3">
    <source>
        <dbReference type="EMBL" id="OGK05151.1"/>
    </source>
</evidence>
<dbReference type="PANTHER" id="PTHR43566">
    <property type="entry name" value="CONSERVED PROTEIN"/>
    <property type="match status" value="1"/>
</dbReference>
<dbReference type="EMBL" id="MFYX01000060">
    <property type="protein sequence ID" value="OGK05151.1"/>
    <property type="molecule type" value="Genomic_DNA"/>
</dbReference>
<protein>
    <submittedName>
        <fullName evidence="3">AAA family ATPase</fullName>
    </submittedName>
</protein>
<dbReference type="InterPro" id="IPR025420">
    <property type="entry name" value="DUF4143"/>
</dbReference>
<comment type="caution">
    <text evidence="3">The sequence shown here is derived from an EMBL/GenBank/DDBJ whole genome shotgun (WGS) entry which is preliminary data.</text>
</comment>
<dbReference type="Pfam" id="PF13635">
    <property type="entry name" value="DUF4143"/>
    <property type="match status" value="1"/>
</dbReference>
<dbReference type="AlphaFoldDB" id="A0A1F7FEX3"/>
<gene>
    <name evidence="3" type="ORF">A2519_11420</name>
</gene>
<sequence length="392" mass="44626">MAIKRKIQGELLSLLKTYPVVTVTGPRQSGKTTLVRSACPNMAYYSLEDPDTRDAALTDPRAFLGRNPKGVILDEIQRAPELLSYIQGIADQKGKNGLFVLTGSQQFEVLNRVSQSLAGRTALLRLLPFTLAEAQRFRKRMTVDDWLLHGFYPRIYDQKLDPNKAYRNYFETYVERDLRQLIQIKDLHLFQKFIRLCAGRVGQLLNVSSLSNDAGVSVFAINAWLSILQASYIVFMLEPYFENVGKRLIKAPKLYFYDVGLAAYLLGIEEKSHMELHPLRGNLFENLVVQELVKSRYNQGLDHNLHFFRDSNGNEIDVVYKSGASLIPMEIKSAQTFVPDFLKGLRYLHKVFPESAKAGYLVYTGNQEYSIDGFQVVRYNKAHKLIAPAARS</sequence>
<dbReference type="InterPro" id="IPR041682">
    <property type="entry name" value="AAA_14"/>
</dbReference>
<organism evidence="3 4">
    <name type="scientific">Candidatus Raymondbacteria bacterium RIFOXYD12_FULL_49_13</name>
    <dbReference type="NCBI Taxonomy" id="1817890"/>
    <lineage>
        <taxon>Bacteria</taxon>
        <taxon>Raymondiibacteriota</taxon>
    </lineage>
</organism>
<accession>A0A1F7FEX3</accession>
<name>A0A1F7FEX3_UNCRA</name>
<reference evidence="3 4" key="1">
    <citation type="journal article" date="2016" name="Nat. Commun.">
        <title>Thousands of microbial genomes shed light on interconnected biogeochemical processes in an aquifer system.</title>
        <authorList>
            <person name="Anantharaman K."/>
            <person name="Brown C.T."/>
            <person name="Hug L.A."/>
            <person name="Sharon I."/>
            <person name="Castelle C.J."/>
            <person name="Probst A.J."/>
            <person name="Thomas B.C."/>
            <person name="Singh A."/>
            <person name="Wilkins M.J."/>
            <person name="Karaoz U."/>
            <person name="Brodie E.L."/>
            <person name="Williams K.H."/>
            <person name="Hubbard S.S."/>
            <person name="Banfield J.F."/>
        </authorList>
    </citation>
    <scope>NUCLEOTIDE SEQUENCE [LARGE SCALE GENOMIC DNA]</scope>
</reference>
<dbReference type="InterPro" id="IPR027417">
    <property type="entry name" value="P-loop_NTPase"/>
</dbReference>
<dbReference type="InterPro" id="IPR011335">
    <property type="entry name" value="Restrct_endonuc-II-like"/>
</dbReference>
<dbReference type="PANTHER" id="PTHR43566:SF2">
    <property type="entry name" value="DUF4143 DOMAIN-CONTAINING PROTEIN"/>
    <property type="match status" value="1"/>
</dbReference>
<dbReference type="SUPFAM" id="SSF52540">
    <property type="entry name" value="P-loop containing nucleoside triphosphate hydrolases"/>
    <property type="match status" value="1"/>
</dbReference>
<evidence type="ECO:0000259" key="2">
    <source>
        <dbReference type="Pfam" id="PF13635"/>
    </source>
</evidence>
<evidence type="ECO:0000313" key="4">
    <source>
        <dbReference type="Proteomes" id="UP000179243"/>
    </source>
</evidence>